<sequence length="69" mass="8135">MKISAQDYIILAILDAMETNTYSRSMRQLCNVKYSLTGKSPYIEFSRKDGKDLEPKDVFWLGFFVREYL</sequence>
<dbReference type="RefSeq" id="WP_380869357.1">
    <property type="nucleotide sequence ID" value="NZ_JBHUMA010000006.1"/>
</dbReference>
<gene>
    <name evidence="1" type="ORF">ACFSQ3_09725</name>
</gene>
<organism evidence="1 2">
    <name type="scientific">Sphingobacterium corticis</name>
    <dbReference type="NCBI Taxonomy" id="1812823"/>
    <lineage>
        <taxon>Bacteria</taxon>
        <taxon>Pseudomonadati</taxon>
        <taxon>Bacteroidota</taxon>
        <taxon>Sphingobacteriia</taxon>
        <taxon>Sphingobacteriales</taxon>
        <taxon>Sphingobacteriaceae</taxon>
        <taxon>Sphingobacterium</taxon>
    </lineage>
</organism>
<dbReference type="Proteomes" id="UP001597393">
    <property type="component" value="Unassembled WGS sequence"/>
</dbReference>
<reference evidence="2" key="1">
    <citation type="journal article" date="2019" name="Int. J. Syst. Evol. Microbiol.">
        <title>The Global Catalogue of Microorganisms (GCM) 10K type strain sequencing project: providing services to taxonomists for standard genome sequencing and annotation.</title>
        <authorList>
            <consortium name="The Broad Institute Genomics Platform"/>
            <consortium name="The Broad Institute Genome Sequencing Center for Infectious Disease"/>
            <person name="Wu L."/>
            <person name="Ma J."/>
        </authorList>
    </citation>
    <scope>NUCLEOTIDE SEQUENCE [LARGE SCALE GENOMIC DNA]</scope>
    <source>
        <strain evidence="2">KCTC 42248</strain>
    </source>
</reference>
<comment type="caution">
    <text evidence="1">The sequence shown here is derived from an EMBL/GenBank/DDBJ whole genome shotgun (WGS) entry which is preliminary data.</text>
</comment>
<evidence type="ECO:0000313" key="2">
    <source>
        <dbReference type="Proteomes" id="UP001597393"/>
    </source>
</evidence>
<keyword evidence="2" id="KW-1185">Reference proteome</keyword>
<accession>A0ABW5NKJ5</accession>
<dbReference type="EMBL" id="JBHUMA010000006">
    <property type="protein sequence ID" value="MFD2599231.1"/>
    <property type="molecule type" value="Genomic_DNA"/>
</dbReference>
<name>A0ABW5NKJ5_9SPHI</name>
<proteinExistence type="predicted"/>
<protein>
    <submittedName>
        <fullName evidence="1">Uncharacterized protein</fullName>
    </submittedName>
</protein>
<evidence type="ECO:0000313" key="1">
    <source>
        <dbReference type="EMBL" id="MFD2599231.1"/>
    </source>
</evidence>